<protein>
    <recommendedName>
        <fullName evidence="1 7">Transcriptional regulator MraZ</fullName>
    </recommendedName>
</protein>
<dbReference type="Proteomes" id="UP000034581">
    <property type="component" value="Unassembled WGS sequence"/>
</dbReference>
<dbReference type="InterPro" id="IPR035642">
    <property type="entry name" value="MraZ_N"/>
</dbReference>
<dbReference type="HAMAP" id="MF_01008">
    <property type="entry name" value="MraZ"/>
    <property type="match status" value="1"/>
</dbReference>
<dbReference type="GO" id="GO:2000143">
    <property type="term" value="P:negative regulation of DNA-templated transcription initiation"/>
    <property type="evidence" value="ECO:0007669"/>
    <property type="project" value="TreeGrafter"/>
</dbReference>
<dbReference type="GO" id="GO:0003700">
    <property type="term" value="F:DNA-binding transcription factor activity"/>
    <property type="evidence" value="ECO:0007669"/>
    <property type="project" value="UniProtKB-UniRule"/>
</dbReference>
<evidence type="ECO:0000256" key="2">
    <source>
        <dbReference type="ARBA" id="ARBA00022490"/>
    </source>
</evidence>
<organism evidence="9 10">
    <name type="scientific">candidate division CPR3 bacterium GW2011_GWF2_35_18</name>
    <dbReference type="NCBI Taxonomy" id="1618350"/>
    <lineage>
        <taxon>Bacteria</taxon>
        <taxon>Bacteria division CPR3</taxon>
    </lineage>
</organism>
<comment type="similarity">
    <text evidence="7">Belongs to the MraZ family.</text>
</comment>
<dbReference type="GO" id="GO:0000976">
    <property type="term" value="F:transcription cis-regulatory region binding"/>
    <property type="evidence" value="ECO:0007669"/>
    <property type="project" value="TreeGrafter"/>
</dbReference>
<keyword evidence="2 7" id="KW-0963">Cytoplasm</keyword>
<dbReference type="InterPro" id="IPR035644">
    <property type="entry name" value="MraZ_C"/>
</dbReference>
<evidence type="ECO:0000259" key="8">
    <source>
        <dbReference type="PROSITE" id="PS51740"/>
    </source>
</evidence>
<dbReference type="InterPro" id="IPR020603">
    <property type="entry name" value="MraZ_dom"/>
</dbReference>
<dbReference type="PROSITE" id="PS51740">
    <property type="entry name" value="SPOVT_ABRB"/>
    <property type="match status" value="2"/>
</dbReference>
<dbReference type="STRING" id="1618350.UR67_C0001G0210"/>
<evidence type="ECO:0000256" key="3">
    <source>
        <dbReference type="ARBA" id="ARBA00022737"/>
    </source>
</evidence>
<proteinExistence type="inferred from homology"/>
<gene>
    <name evidence="7" type="primary">mraZ</name>
    <name evidence="9" type="ORF">UR67_C0001G0210</name>
</gene>
<comment type="subcellular location">
    <subcellularLocation>
        <location evidence="7">Cytoplasm</location>
        <location evidence="7">Nucleoid</location>
    </subcellularLocation>
</comment>
<evidence type="ECO:0000313" key="10">
    <source>
        <dbReference type="Proteomes" id="UP000034581"/>
    </source>
</evidence>
<evidence type="ECO:0000256" key="4">
    <source>
        <dbReference type="ARBA" id="ARBA00023015"/>
    </source>
</evidence>
<comment type="subunit">
    <text evidence="7">Forms oligomers.</text>
</comment>
<dbReference type="GO" id="GO:0009295">
    <property type="term" value="C:nucleoid"/>
    <property type="evidence" value="ECO:0007669"/>
    <property type="project" value="UniProtKB-SubCell"/>
</dbReference>
<dbReference type="SUPFAM" id="SSF89447">
    <property type="entry name" value="AbrB/MazE/MraZ-like"/>
    <property type="match status" value="1"/>
</dbReference>
<dbReference type="InterPro" id="IPR007159">
    <property type="entry name" value="SpoVT-AbrB_dom"/>
</dbReference>
<accession>A0A0G0C2K4</accession>
<feature type="domain" description="SpoVT-AbrB" evidence="8">
    <location>
        <begin position="5"/>
        <end position="47"/>
    </location>
</feature>
<evidence type="ECO:0000256" key="7">
    <source>
        <dbReference type="HAMAP-Rule" id="MF_01008"/>
    </source>
</evidence>
<evidence type="ECO:0000256" key="5">
    <source>
        <dbReference type="ARBA" id="ARBA00023125"/>
    </source>
</evidence>
<dbReference type="GO" id="GO:0005737">
    <property type="term" value="C:cytoplasm"/>
    <property type="evidence" value="ECO:0007669"/>
    <property type="project" value="UniProtKB-UniRule"/>
</dbReference>
<evidence type="ECO:0000313" key="9">
    <source>
        <dbReference type="EMBL" id="KKP70301.1"/>
    </source>
</evidence>
<dbReference type="EMBL" id="LBQB01000001">
    <property type="protein sequence ID" value="KKP70301.1"/>
    <property type="molecule type" value="Genomic_DNA"/>
</dbReference>
<dbReference type="PANTHER" id="PTHR34701">
    <property type="entry name" value="TRANSCRIPTIONAL REGULATOR MRAZ"/>
    <property type="match status" value="1"/>
</dbReference>
<keyword evidence="5 7" id="KW-0238">DNA-binding</keyword>
<dbReference type="InterPro" id="IPR037914">
    <property type="entry name" value="SpoVT-AbrB_sf"/>
</dbReference>
<reference evidence="9 10" key="1">
    <citation type="journal article" date="2015" name="Nature">
        <title>rRNA introns, odd ribosomes, and small enigmatic genomes across a large radiation of phyla.</title>
        <authorList>
            <person name="Brown C.T."/>
            <person name="Hug L.A."/>
            <person name="Thomas B.C."/>
            <person name="Sharon I."/>
            <person name="Castelle C.J."/>
            <person name="Singh A."/>
            <person name="Wilkins M.J."/>
            <person name="Williams K.H."/>
            <person name="Banfield J.F."/>
        </authorList>
    </citation>
    <scope>NUCLEOTIDE SEQUENCE [LARGE SCALE GENOMIC DNA]</scope>
</reference>
<feature type="domain" description="SpoVT-AbrB" evidence="8">
    <location>
        <begin position="76"/>
        <end position="119"/>
    </location>
</feature>
<keyword evidence="4 7" id="KW-0805">Transcription regulation</keyword>
<name>A0A0G0C2K4_UNCC3</name>
<dbReference type="InterPro" id="IPR003444">
    <property type="entry name" value="MraZ"/>
</dbReference>
<dbReference type="CDD" id="cd16321">
    <property type="entry name" value="MraZ_C"/>
    <property type="match status" value="1"/>
</dbReference>
<keyword evidence="3" id="KW-0677">Repeat</keyword>
<comment type="caution">
    <text evidence="9">The sequence shown here is derived from an EMBL/GenBank/DDBJ whole genome shotgun (WGS) entry which is preliminary data.</text>
</comment>
<sequence length="143" mass="16098">MLIGEFKNNLGEKNRVAVPKKFRESLGNKLIVTHGYEGCLIMVSPEQWESLTKEAASGPFVSSSVRDTTRFLLGGATEVELDKQGRFVMPQNLVTYASLKSEVIFLGLGRWVEIWDSSKWQKRKEYLSQNSSEIAEKLASVNL</sequence>
<dbReference type="CDD" id="cd16320">
    <property type="entry name" value="MraZ_N"/>
    <property type="match status" value="1"/>
</dbReference>
<dbReference type="AlphaFoldDB" id="A0A0G0C2K4"/>
<dbReference type="InterPro" id="IPR038619">
    <property type="entry name" value="MraZ_sf"/>
</dbReference>
<evidence type="ECO:0000256" key="6">
    <source>
        <dbReference type="ARBA" id="ARBA00023163"/>
    </source>
</evidence>
<dbReference type="PANTHER" id="PTHR34701:SF1">
    <property type="entry name" value="TRANSCRIPTIONAL REGULATOR MRAZ"/>
    <property type="match status" value="1"/>
</dbReference>
<dbReference type="Gene3D" id="3.40.1550.20">
    <property type="entry name" value="Transcriptional regulator MraZ domain"/>
    <property type="match status" value="1"/>
</dbReference>
<evidence type="ECO:0000256" key="1">
    <source>
        <dbReference type="ARBA" id="ARBA00013860"/>
    </source>
</evidence>
<keyword evidence="6 7" id="KW-0804">Transcription</keyword>
<dbReference type="Pfam" id="PF02381">
    <property type="entry name" value="MraZ"/>
    <property type="match status" value="2"/>
</dbReference>
<dbReference type="NCBIfam" id="TIGR00242">
    <property type="entry name" value="division/cell wall cluster transcriptional repressor MraZ"/>
    <property type="match status" value="1"/>
</dbReference>